<protein>
    <submittedName>
        <fullName evidence="1">Uncharacterized protein</fullName>
    </submittedName>
</protein>
<dbReference type="AlphaFoldDB" id="A0A8D8SMG7"/>
<evidence type="ECO:0000313" key="1">
    <source>
        <dbReference type="EMBL" id="CAG6669686.1"/>
    </source>
</evidence>
<sequence>MSTEMELETIRAKAAEIRTDIHTEEILLEIIICTKKIDFFKEKLYPELETVHMKGIEPKTDIHMKGKGMKHLEIFILEILTGTTGIKPETDVRPKEKESETGIHMGGIDLIDVDPILTKIKLDVLLIKEI</sequence>
<dbReference type="EMBL" id="HBUF01128968">
    <property type="protein sequence ID" value="CAG6643774.1"/>
    <property type="molecule type" value="Transcribed_RNA"/>
</dbReference>
<name>A0A8D8SMG7_9HEMI</name>
<proteinExistence type="predicted"/>
<accession>A0A8D8SMG7</accession>
<dbReference type="EMBL" id="HBUF01221672">
    <property type="protein sequence ID" value="CAG6669686.1"/>
    <property type="molecule type" value="Transcribed_RNA"/>
</dbReference>
<organism evidence="1">
    <name type="scientific">Cacopsylla melanoneura</name>
    <dbReference type="NCBI Taxonomy" id="428564"/>
    <lineage>
        <taxon>Eukaryota</taxon>
        <taxon>Metazoa</taxon>
        <taxon>Ecdysozoa</taxon>
        <taxon>Arthropoda</taxon>
        <taxon>Hexapoda</taxon>
        <taxon>Insecta</taxon>
        <taxon>Pterygota</taxon>
        <taxon>Neoptera</taxon>
        <taxon>Paraneoptera</taxon>
        <taxon>Hemiptera</taxon>
        <taxon>Sternorrhyncha</taxon>
        <taxon>Psylloidea</taxon>
        <taxon>Psyllidae</taxon>
        <taxon>Psyllinae</taxon>
        <taxon>Cacopsylla</taxon>
    </lineage>
</organism>
<reference evidence="1" key="1">
    <citation type="submission" date="2021-05" db="EMBL/GenBank/DDBJ databases">
        <authorList>
            <person name="Alioto T."/>
            <person name="Alioto T."/>
            <person name="Gomez Garrido J."/>
        </authorList>
    </citation>
    <scope>NUCLEOTIDE SEQUENCE</scope>
</reference>